<feature type="non-terminal residue" evidence="2">
    <location>
        <position position="55"/>
    </location>
</feature>
<feature type="compositionally biased region" description="Basic and acidic residues" evidence="1">
    <location>
        <begin position="1"/>
        <end position="17"/>
    </location>
</feature>
<sequence>MEERREQEEQEKLRSQMEQRQPLSAPGWQPSLTESEDPEVDQHALQNKLLVGTIS</sequence>
<dbReference type="AlphaFoldDB" id="A0A401QIU5"/>
<evidence type="ECO:0000313" key="2">
    <source>
        <dbReference type="EMBL" id="GCB85296.1"/>
    </source>
</evidence>
<protein>
    <submittedName>
        <fullName evidence="2">Uncharacterized protein</fullName>
    </submittedName>
</protein>
<gene>
    <name evidence="2" type="ORF">scyTo_0025904</name>
</gene>
<reference evidence="2 3" key="1">
    <citation type="journal article" date="2018" name="Nat. Ecol. Evol.">
        <title>Shark genomes provide insights into elasmobranch evolution and the origin of vertebrates.</title>
        <authorList>
            <person name="Hara Y"/>
            <person name="Yamaguchi K"/>
            <person name="Onimaru K"/>
            <person name="Kadota M"/>
            <person name="Koyanagi M"/>
            <person name="Keeley SD"/>
            <person name="Tatsumi K"/>
            <person name="Tanaka K"/>
            <person name="Motone F"/>
            <person name="Kageyama Y"/>
            <person name="Nozu R"/>
            <person name="Adachi N"/>
            <person name="Nishimura O"/>
            <person name="Nakagawa R"/>
            <person name="Tanegashima C"/>
            <person name="Kiyatake I"/>
            <person name="Matsumoto R"/>
            <person name="Murakumo K"/>
            <person name="Nishida K"/>
            <person name="Terakita A"/>
            <person name="Kuratani S"/>
            <person name="Sato K"/>
            <person name="Hyodo S Kuraku.S."/>
        </authorList>
    </citation>
    <scope>NUCLEOTIDE SEQUENCE [LARGE SCALE GENOMIC DNA]</scope>
</reference>
<organism evidence="2 3">
    <name type="scientific">Scyliorhinus torazame</name>
    <name type="common">Cloudy catshark</name>
    <name type="synonym">Catulus torazame</name>
    <dbReference type="NCBI Taxonomy" id="75743"/>
    <lineage>
        <taxon>Eukaryota</taxon>
        <taxon>Metazoa</taxon>
        <taxon>Chordata</taxon>
        <taxon>Craniata</taxon>
        <taxon>Vertebrata</taxon>
        <taxon>Chondrichthyes</taxon>
        <taxon>Elasmobranchii</taxon>
        <taxon>Galeomorphii</taxon>
        <taxon>Galeoidea</taxon>
        <taxon>Carcharhiniformes</taxon>
        <taxon>Scyliorhinidae</taxon>
        <taxon>Scyliorhinus</taxon>
    </lineage>
</organism>
<proteinExistence type="predicted"/>
<accession>A0A401QIU5</accession>
<keyword evidence="3" id="KW-1185">Reference proteome</keyword>
<name>A0A401QIU5_SCYTO</name>
<dbReference type="EMBL" id="BFAA01139231">
    <property type="protein sequence ID" value="GCB85296.1"/>
    <property type="molecule type" value="Genomic_DNA"/>
</dbReference>
<evidence type="ECO:0000256" key="1">
    <source>
        <dbReference type="SAM" id="MobiDB-lite"/>
    </source>
</evidence>
<evidence type="ECO:0000313" key="3">
    <source>
        <dbReference type="Proteomes" id="UP000288216"/>
    </source>
</evidence>
<feature type="region of interest" description="Disordered" evidence="1">
    <location>
        <begin position="1"/>
        <end position="42"/>
    </location>
</feature>
<dbReference type="Proteomes" id="UP000288216">
    <property type="component" value="Unassembled WGS sequence"/>
</dbReference>
<comment type="caution">
    <text evidence="2">The sequence shown here is derived from an EMBL/GenBank/DDBJ whole genome shotgun (WGS) entry which is preliminary data.</text>
</comment>